<dbReference type="AlphaFoldDB" id="A0A976NXV8"/>
<dbReference type="GeneID" id="94349462"/>
<dbReference type="OrthoDB" id="88626at2759"/>
<reference evidence="2 3" key="1">
    <citation type="journal article" date="2021" name="Genome Biol.">
        <title>AFLAP: assembly-free linkage analysis pipeline using k-mers from genome sequencing data.</title>
        <authorList>
            <person name="Fletcher K."/>
            <person name="Zhang L."/>
            <person name="Gil J."/>
            <person name="Han R."/>
            <person name="Cavanaugh K."/>
            <person name="Michelmore R."/>
        </authorList>
    </citation>
    <scope>NUCLEOTIDE SEQUENCE [LARGE SCALE GENOMIC DNA]</scope>
    <source>
        <strain evidence="2 3">SF5</strain>
    </source>
</reference>
<keyword evidence="3" id="KW-1185">Reference proteome</keyword>
<protein>
    <recommendedName>
        <fullName evidence="1">DUF4833 domain-containing protein</fullName>
    </recommendedName>
</protein>
<evidence type="ECO:0000313" key="2">
    <source>
        <dbReference type="EMBL" id="TDH71965.1"/>
    </source>
</evidence>
<name>A0A976NXV8_BRELC</name>
<dbReference type="Proteomes" id="UP000294530">
    <property type="component" value="Unassembled WGS sequence"/>
</dbReference>
<dbReference type="Pfam" id="PF16117">
    <property type="entry name" value="DUF4833"/>
    <property type="match status" value="1"/>
</dbReference>
<sequence>MSGTKSGKHYFTDEFPDSNNQCTTNSAHLQSSLWPAYLPVNQDRIVIFERSKNAQLVVYTVNFRDKKRSELDPKCPLDINWESFGWTSHPTSNLTGVMERRLAWGYTHKAIKEAESAAPSYTVTLNALPSRPALLYADAEGRFFLQTTINGVPSRLWKIYVKTNETFAFIPKVLFVDLFGTQLDDGRTICERIDIA</sequence>
<dbReference type="EMBL" id="SHOA02000012">
    <property type="protein sequence ID" value="TDH71965.1"/>
    <property type="molecule type" value="Genomic_DNA"/>
</dbReference>
<proteinExistence type="predicted"/>
<organism evidence="2 3">
    <name type="scientific">Bremia lactucae</name>
    <name type="common">Lettuce downy mildew</name>
    <dbReference type="NCBI Taxonomy" id="4779"/>
    <lineage>
        <taxon>Eukaryota</taxon>
        <taxon>Sar</taxon>
        <taxon>Stramenopiles</taxon>
        <taxon>Oomycota</taxon>
        <taxon>Peronosporomycetes</taxon>
        <taxon>Peronosporales</taxon>
        <taxon>Peronosporaceae</taxon>
        <taxon>Bremia</taxon>
    </lineage>
</organism>
<accession>A0A976NXV8</accession>
<feature type="domain" description="DUF4833" evidence="1">
    <location>
        <begin position="48"/>
        <end position="192"/>
    </location>
</feature>
<evidence type="ECO:0000313" key="3">
    <source>
        <dbReference type="Proteomes" id="UP000294530"/>
    </source>
</evidence>
<dbReference type="KEGG" id="blac:94349462"/>
<dbReference type="RefSeq" id="XP_067821464.1">
    <property type="nucleotide sequence ID" value="XM_067963791.1"/>
</dbReference>
<gene>
    <name evidence="2" type="ORF">CCR75_005715</name>
</gene>
<dbReference type="InterPro" id="IPR032269">
    <property type="entry name" value="DUF4833"/>
</dbReference>
<comment type="caution">
    <text evidence="2">The sequence shown here is derived from an EMBL/GenBank/DDBJ whole genome shotgun (WGS) entry which is preliminary data.</text>
</comment>
<evidence type="ECO:0000259" key="1">
    <source>
        <dbReference type="Pfam" id="PF16117"/>
    </source>
</evidence>